<comment type="caution">
    <text evidence="3">The sequence shown here is derived from an EMBL/GenBank/DDBJ whole genome shotgun (WGS) entry which is preliminary data.</text>
</comment>
<feature type="transmembrane region" description="Helical" evidence="2">
    <location>
        <begin position="5"/>
        <end position="22"/>
    </location>
</feature>
<feature type="transmembrane region" description="Helical" evidence="2">
    <location>
        <begin position="28"/>
        <end position="52"/>
    </location>
</feature>
<evidence type="ECO:0000313" key="3">
    <source>
        <dbReference type="EMBL" id="KGX91513.1"/>
    </source>
</evidence>
<evidence type="ECO:0000256" key="2">
    <source>
        <dbReference type="SAM" id="Phobius"/>
    </source>
</evidence>
<name>A0A0A5GK01_9BACI</name>
<dbReference type="Proteomes" id="UP000030403">
    <property type="component" value="Unassembled WGS sequence"/>
</dbReference>
<keyword evidence="2" id="KW-0812">Transmembrane</keyword>
<protein>
    <submittedName>
        <fullName evidence="3">Uncharacterized protein</fullName>
    </submittedName>
</protein>
<keyword evidence="2" id="KW-1133">Transmembrane helix</keyword>
<organism evidence="3 4">
    <name type="scientific">Pontibacillus marinus BH030004 = DSM 16465</name>
    <dbReference type="NCBI Taxonomy" id="1385511"/>
    <lineage>
        <taxon>Bacteria</taxon>
        <taxon>Bacillati</taxon>
        <taxon>Bacillota</taxon>
        <taxon>Bacilli</taxon>
        <taxon>Bacillales</taxon>
        <taxon>Bacillaceae</taxon>
        <taxon>Pontibacillus</taxon>
    </lineage>
</organism>
<accession>A0A0A5GK01</accession>
<dbReference type="RefSeq" id="WP_027445784.1">
    <property type="nucleotide sequence ID" value="NZ_AULJ01000013.1"/>
</dbReference>
<dbReference type="AlphaFoldDB" id="A0A0A5GK01"/>
<evidence type="ECO:0000256" key="1">
    <source>
        <dbReference type="SAM" id="Coils"/>
    </source>
</evidence>
<keyword evidence="4" id="KW-1185">Reference proteome</keyword>
<evidence type="ECO:0000313" key="4">
    <source>
        <dbReference type="Proteomes" id="UP000030403"/>
    </source>
</evidence>
<feature type="coiled-coil region" evidence="1">
    <location>
        <begin position="52"/>
        <end position="82"/>
    </location>
</feature>
<keyword evidence="1" id="KW-0175">Coiled coil</keyword>
<gene>
    <name evidence="3" type="ORF">N783_07565</name>
</gene>
<proteinExistence type="predicted"/>
<keyword evidence="2" id="KW-0472">Membrane</keyword>
<dbReference type="EMBL" id="AVPF01000002">
    <property type="protein sequence ID" value="KGX91513.1"/>
    <property type="molecule type" value="Genomic_DNA"/>
</dbReference>
<sequence length="85" mass="9984">MVRRAVLYNILSIVIVTILMILQEGIGIVFKPVFIVIMLVCLPLPFISYLVIHTQAQKNKKMIKENEEMKQEIEELKQERTKTRK</sequence>
<reference evidence="3 4" key="1">
    <citation type="submission" date="2013-08" db="EMBL/GenBank/DDBJ databases">
        <authorList>
            <person name="Huang J."/>
            <person name="Wang G."/>
        </authorList>
    </citation>
    <scope>NUCLEOTIDE SEQUENCE [LARGE SCALE GENOMIC DNA]</scope>
    <source>
        <strain evidence="3 4">BH030004</strain>
    </source>
</reference>